<reference evidence="2" key="2">
    <citation type="submission" date="2018-05" db="EMBL/GenBank/DDBJ databases">
        <title>OmerRS3 (Oryza meridionalis Reference Sequence Version 3).</title>
        <authorList>
            <person name="Zhang J."/>
            <person name="Kudrna D."/>
            <person name="Lee S."/>
            <person name="Talag J."/>
            <person name="Welchert J."/>
            <person name="Wing R.A."/>
        </authorList>
    </citation>
    <scope>NUCLEOTIDE SEQUENCE [LARGE SCALE GENOMIC DNA]</scope>
    <source>
        <strain evidence="2">cv. OR44</strain>
    </source>
</reference>
<proteinExistence type="predicted"/>
<dbReference type="AlphaFoldDB" id="A0A0E0DDI6"/>
<feature type="compositionally biased region" description="Gly residues" evidence="1">
    <location>
        <begin position="131"/>
        <end position="140"/>
    </location>
</feature>
<evidence type="ECO:0000256" key="1">
    <source>
        <dbReference type="SAM" id="MobiDB-lite"/>
    </source>
</evidence>
<evidence type="ECO:0000313" key="2">
    <source>
        <dbReference type="EnsemblPlants" id="OMERI04G09800.1"/>
    </source>
</evidence>
<feature type="region of interest" description="Disordered" evidence="1">
    <location>
        <begin position="131"/>
        <end position="158"/>
    </location>
</feature>
<dbReference type="EnsemblPlants" id="OMERI04G09800.1">
    <property type="protein sequence ID" value="OMERI04G09800.1"/>
    <property type="gene ID" value="OMERI04G09800"/>
</dbReference>
<organism evidence="2">
    <name type="scientific">Oryza meridionalis</name>
    <dbReference type="NCBI Taxonomy" id="40149"/>
    <lineage>
        <taxon>Eukaryota</taxon>
        <taxon>Viridiplantae</taxon>
        <taxon>Streptophyta</taxon>
        <taxon>Embryophyta</taxon>
        <taxon>Tracheophyta</taxon>
        <taxon>Spermatophyta</taxon>
        <taxon>Magnoliopsida</taxon>
        <taxon>Liliopsida</taxon>
        <taxon>Poales</taxon>
        <taxon>Poaceae</taxon>
        <taxon>BOP clade</taxon>
        <taxon>Oryzoideae</taxon>
        <taxon>Oryzeae</taxon>
        <taxon>Oryzinae</taxon>
        <taxon>Oryza</taxon>
    </lineage>
</organism>
<dbReference type="Gramene" id="OMERI04G09800.1">
    <property type="protein sequence ID" value="OMERI04G09800.1"/>
    <property type="gene ID" value="OMERI04G09800"/>
</dbReference>
<name>A0A0E0DDI6_9ORYZ</name>
<evidence type="ECO:0000313" key="3">
    <source>
        <dbReference type="Proteomes" id="UP000008021"/>
    </source>
</evidence>
<feature type="compositionally biased region" description="Basic and acidic residues" evidence="1">
    <location>
        <begin position="92"/>
        <end position="102"/>
    </location>
</feature>
<keyword evidence="3" id="KW-1185">Reference proteome</keyword>
<dbReference type="HOGENOM" id="CLU_1672085_0_0_1"/>
<feature type="region of interest" description="Disordered" evidence="1">
    <location>
        <begin position="72"/>
        <end position="102"/>
    </location>
</feature>
<dbReference type="Proteomes" id="UP000008021">
    <property type="component" value="Chromosome 4"/>
</dbReference>
<accession>A0A0E0DDI6</accession>
<sequence>MNEKKDVDAHQGCSRMTAPLLSPTMPVGSGHGGDRRGGRHWLRQSSTSTRRRSAMEMAALWSGGRHMIQPYGRSTRWDNGAPLDGIAPAGGEAHRGESEEGRGLRAIERARRGEATVAVSWCARKRTGGGCAACGSGGGESPQAIRSAAGRHGGEARE</sequence>
<protein>
    <submittedName>
        <fullName evidence="2">Uncharacterized protein</fullName>
    </submittedName>
</protein>
<reference evidence="2" key="1">
    <citation type="submission" date="2015-04" db="UniProtKB">
        <authorList>
            <consortium name="EnsemblPlants"/>
        </authorList>
    </citation>
    <scope>IDENTIFICATION</scope>
</reference>
<feature type="region of interest" description="Disordered" evidence="1">
    <location>
        <begin position="1"/>
        <end position="52"/>
    </location>
</feature>